<evidence type="ECO:0000313" key="2">
    <source>
        <dbReference type="EMBL" id="SLK03970.1"/>
    </source>
</evidence>
<dbReference type="AlphaFoldDB" id="A0A1U6I7G4"/>
<keyword evidence="3" id="KW-1185">Reference proteome</keyword>
<dbReference type="EMBL" id="FVZE01000004">
    <property type="protein sequence ID" value="SLK03970.1"/>
    <property type="molecule type" value="Genomic_DNA"/>
</dbReference>
<dbReference type="STRING" id="428990.SAMN06295987_104315"/>
<reference evidence="3" key="1">
    <citation type="submission" date="2017-02" db="EMBL/GenBank/DDBJ databases">
        <authorList>
            <person name="Varghese N."/>
            <person name="Submissions S."/>
        </authorList>
    </citation>
    <scope>NUCLEOTIDE SEQUENCE [LARGE SCALE GENOMIC DNA]</scope>
    <source>
        <strain evidence="3">SM117</strain>
    </source>
</reference>
<name>A0A1U6I7G4_9SPHN</name>
<proteinExistence type="predicted"/>
<gene>
    <name evidence="2" type="ORF">SAMN06295987_104315</name>
</gene>
<dbReference type="Proteomes" id="UP000190989">
    <property type="component" value="Unassembled WGS sequence"/>
</dbReference>
<evidence type="ECO:0000256" key="1">
    <source>
        <dbReference type="SAM" id="MobiDB-lite"/>
    </source>
</evidence>
<protein>
    <submittedName>
        <fullName evidence="2">Uncharacterized protein</fullName>
    </submittedName>
</protein>
<organism evidence="2 3">
    <name type="scientific">Novosphingobium mathurense</name>
    <dbReference type="NCBI Taxonomy" id="428990"/>
    <lineage>
        <taxon>Bacteria</taxon>
        <taxon>Pseudomonadati</taxon>
        <taxon>Pseudomonadota</taxon>
        <taxon>Alphaproteobacteria</taxon>
        <taxon>Sphingomonadales</taxon>
        <taxon>Sphingomonadaceae</taxon>
        <taxon>Novosphingobium</taxon>
    </lineage>
</organism>
<accession>A0A1U6I7G4</accession>
<feature type="region of interest" description="Disordered" evidence="1">
    <location>
        <begin position="164"/>
        <end position="188"/>
    </location>
</feature>
<feature type="compositionally biased region" description="Basic and acidic residues" evidence="1">
    <location>
        <begin position="164"/>
        <end position="177"/>
    </location>
</feature>
<evidence type="ECO:0000313" key="3">
    <source>
        <dbReference type="Proteomes" id="UP000190989"/>
    </source>
</evidence>
<sequence length="188" mass="20530">MCHGSHLSRVITRKSMLIEGIYTKLRDETRSEIPWGMQESPVIDLEKLKADMAMAVERTSGRKFSLAATGGKNPDLYRNFVNNGQDKRMSAEVFVGIVGALGKNPADYVIGIEPEFQMPSAAALTSTFAVLLDSLGIDPYEDERARKLAAQFPNALRSIEALRAGERDGRDLPHGEDLPAGVEGRPSA</sequence>